<evidence type="ECO:0000256" key="1">
    <source>
        <dbReference type="SAM" id="MobiDB-lite"/>
    </source>
</evidence>
<dbReference type="AlphaFoldDB" id="A0A9D4F8Q6"/>
<reference evidence="2" key="2">
    <citation type="submission" date="2020-11" db="EMBL/GenBank/DDBJ databases">
        <authorList>
            <person name="McCartney M.A."/>
            <person name="Auch B."/>
            <person name="Kono T."/>
            <person name="Mallez S."/>
            <person name="Becker A."/>
            <person name="Gohl D.M."/>
            <person name="Silverstein K.A.T."/>
            <person name="Koren S."/>
            <person name="Bechman K.B."/>
            <person name="Herman A."/>
            <person name="Abrahante J.E."/>
            <person name="Garbe J."/>
        </authorList>
    </citation>
    <scope>NUCLEOTIDE SEQUENCE</scope>
    <source>
        <strain evidence="2">Duluth1</strain>
        <tissue evidence="2">Whole animal</tissue>
    </source>
</reference>
<reference evidence="2" key="1">
    <citation type="journal article" date="2019" name="bioRxiv">
        <title>The Genome of the Zebra Mussel, Dreissena polymorpha: A Resource for Invasive Species Research.</title>
        <authorList>
            <person name="McCartney M.A."/>
            <person name="Auch B."/>
            <person name="Kono T."/>
            <person name="Mallez S."/>
            <person name="Zhang Y."/>
            <person name="Obille A."/>
            <person name="Becker A."/>
            <person name="Abrahante J.E."/>
            <person name="Garbe J."/>
            <person name="Badalamenti J.P."/>
            <person name="Herman A."/>
            <person name="Mangelson H."/>
            <person name="Liachko I."/>
            <person name="Sullivan S."/>
            <person name="Sone E.D."/>
            <person name="Koren S."/>
            <person name="Silverstein K.A.T."/>
            <person name="Beckman K.B."/>
            <person name="Gohl D.M."/>
        </authorList>
    </citation>
    <scope>NUCLEOTIDE SEQUENCE</scope>
    <source>
        <strain evidence="2">Duluth1</strain>
        <tissue evidence="2">Whole animal</tissue>
    </source>
</reference>
<evidence type="ECO:0000313" key="3">
    <source>
        <dbReference type="Proteomes" id="UP000828390"/>
    </source>
</evidence>
<protein>
    <submittedName>
        <fullName evidence="2">Uncharacterized protein</fullName>
    </submittedName>
</protein>
<sequence length="82" mass="8721">MTHLGSVDELVSQTLSDGLDVSEGGLTGACTQQPDGLVDTAQGRHVHSLSPHGTRTTNTGRVFTWAAVDDSGHTHLKWVLKQ</sequence>
<name>A0A9D4F8Q6_DREPO</name>
<comment type="caution">
    <text evidence="2">The sequence shown here is derived from an EMBL/GenBank/DDBJ whole genome shotgun (WGS) entry which is preliminary data.</text>
</comment>
<proteinExistence type="predicted"/>
<dbReference type="Proteomes" id="UP000828390">
    <property type="component" value="Unassembled WGS sequence"/>
</dbReference>
<feature type="region of interest" description="Disordered" evidence="1">
    <location>
        <begin position="22"/>
        <end position="57"/>
    </location>
</feature>
<accession>A0A9D4F8Q6</accession>
<dbReference type="EMBL" id="JAIWYP010000007">
    <property type="protein sequence ID" value="KAH3794350.1"/>
    <property type="molecule type" value="Genomic_DNA"/>
</dbReference>
<gene>
    <name evidence="2" type="ORF">DPMN_147883</name>
</gene>
<keyword evidence="3" id="KW-1185">Reference proteome</keyword>
<organism evidence="2 3">
    <name type="scientific">Dreissena polymorpha</name>
    <name type="common">Zebra mussel</name>
    <name type="synonym">Mytilus polymorpha</name>
    <dbReference type="NCBI Taxonomy" id="45954"/>
    <lineage>
        <taxon>Eukaryota</taxon>
        <taxon>Metazoa</taxon>
        <taxon>Spiralia</taxon>
        <taxon>Lophotrochozoa</taxon>
        <taxon>Mollusca</taxon>
        <taxon>Bivalvia</taxon>
        <taxon>Autobranchia</taxon>
        <taxon>Heteroconchia</taxon>
        <taxon>Euheterodonta</taxon>
        <taxon>Imparidentia</taxon>
        <taxon>Neoheterodontei</taxon>
        <taxon>Myida</taxon>
        <taxon>Dreissenoidea</taxon>
        <taxon>Dreissenidae</taxon>
        <taxon>Dreissena</taxon>
    </lineage>
</organism>
<evidence type="ECO:0000313" key="2">
    <source>
        <dbReference type="EMBL" id="KAH3794350.1"/>
    </source>
</evidence>